<organism evidence="2 3">
    <name type="scientific">Bordetella flabilis</name>
    <dbReference type="NCBI Taxonomy" id="463014"/>
    <lineage>
        <taxon>Bacteria</taxon>
        <taxon>Pseudomonadati</taxon>
        <taxon>Pseudomonadota</taxon>
        <taxon>Betaproteobacteria</taxon>
        <taxon>Burkholderiales</taxon>
        <taxon>Alcaligenaceae</taxon>
        <taxon>Bordetella</taxon>
    </lineage>
</organism>
<keyword evidence="3" id="KW-1185">Reference proteome</keyword>
<dbReference type="STRING" id="463014.BAU07_03430"/>
<feature type="transmembrane region" description="Helical" evidence="1">
    <location>
        <begin position="163"/>
        <end position="183"/>
    </location>
</feature>
<protein>
    <recommendedName>
        <fullName evidence="4">DUF308 domain-containing protein</fullName>
    </recommendedName>
</protein>
<evidence type="ECO:0008006" key="4">
    <source>
        <dbReference type="Google" id="ProtNLM"/>
    </source>
</evidence>
<dbReference type="InterPro" id="IPR005325">
    <property type="entry name" value="DUF308_memb"/>
</dbReference>
<proteinExistence type="predicted"/>
<sequence>MSDSNSSFPGSRQQQWLQLYYYMRAAFSVVWVFAAFTLGQHAPALAAILLVVYPAWDALANYVDASRSGGLRDNRTQAINVVVSIATAVAVVVALQESMNWVLGVFGAWAILSGLLQLGTAIRRWKSFGAQWAMVLSGAQSALAGMFFIAQAGKPDTPSIANVAGYAAVGALYFLISAVWLSVSELRRKAARSS</sequence>
<dbReference type="RefSeq" id="WP_066654153.1">
    <property type="nucleotide sequence ID" value="NZ_CBCSCL010000029.1"/>
</dbReference>
<feature type="transmembrane region" description="Helical" evidence="1">
    <location>
        <begin position="132"/>
        <end position="151"/>
    </location>
</feature>
<dbReference type="EMBL" id="CP016172">
    <property type="protein sequence ID" value="ANN76293.1"/>
    <property type="molecule type" value="Genomic_DNA"/>
</dbReference>
<name>A0A193G9H9_9BORD</name>
<feature type="transmembrane region" description="Helical" evidence="1">
    <location>
        <begin position="21"/>
        <end position="38"/>
    </location>
</feature>
<dbReference type="KEGG" id="bfz:BAU07_03430"/>
<keyword evidence="1" id="KW-1133">Transmembrane helix</keyword>
<feature type="transmembrane region" description="Helical" evidence="1">
    <location>
        <begin position="101"/>
        <end position="120"/>
    </location>
</feature>
<keyword evidence="1" id="KW-0812">Transmembrane</keyword>
<feature type="transmembrane region" description="Helical" evidence="1">
    <location>
        <begin position="44"/>
        <end position="65"/>
    </location>
</feature>
<accession>A0A193G9H9</accession>
<evidence type="ECO:0000313" key="3">
    <source>
        <dbReference type="Proteomes" id="UP000091926"/>
    </source>
</evidence>
<feature type="transmembrane region" description="Helical" evidence="1">
    <location>
        <begin position="77"/>
        <end position="95"/>
    </location>
</feature>
<keyword evidence="1" id="KW-0472">Membrane</keyword>
<dbReference type="AlphaFoldDB" id="A0A193G9H9"/>
<dbReference type="Proteomes" id="UP000091926">
    <property type="component" value="Chromosome"/>
</dbReference>
<evidence type="ECO:0000313" key="2">
    <source>
        <dbReference type="EMBL" id="ANN76293.1"/>
    </source>
</evidence>
<dbReference type="Pfam" id="PF03729">
    <property type="entry name" value="DUF308"/>
    <property type="match status" value="1"/>
</dbReference>
<gene>
    <name evidence="2" type="ORF">BAU07_03430</name>
</gene>
<reference evidence="2 3" key="1">
    <citation type="submission" date="2016-06" db="EMBL/GenBank/DDBJ databases">
        <title>Complete genome sequences of Bordetella bronchialis and Bordetella flabilis.</title>
        <authorList>
            <person name="LiPuma J.J."/>
            <person name="Spilker T."/>
        </authorList>
    </citation>
    <scope>NUCLEOTIDE SEQUENCE [LARGE SCALE GENOMIC DNA]</scope>
    <source>
        <strain evidence="2 3">AU10664</strain>
    </source>
</reference>
<evidence type="ECO:0000256" key="1">
    <source>
        <dbReference type="SAM" id="Phobius"/>
    </source>
</evidence>
<dbReference type="OrthoDB" id="960912at2"/>